<dbReference type="PANTHER" id="PTHR37739">
    <property type="entry name" value="KINESIN-LIKE PROTEIN KIN-12D"/>
    <property type="match status" value="1"/>
</dbReference>
<feature type="transmembrane region" description="Helical" evidence="9">
    <location>
        <begin position="300"/>
        <end position="321"/>
    </location>
</feature>
<feature type="coiled-coil region" evidence="8">
    <location>
        <begin position="1577"/>
        <end position="1626"/>
    </location>
</feature>
<evidence type="ECO:0000256" key="8">
    <source>
        <dbReference type="SAM" id="Coils"/>
    </source>
</evidence>
<keyword evidence="9" id="KW-0472">Membrane</keyword>
<evidence type="ECO:0000259" key="10">
    <source>
        <dbReference type="PROSITE" id="PS50067"/>
    </source>
</evidence>
<dbReference type="SUPFAM" id="SSF52540">
    <property type="entry name" value="P-loop containing nucleoside triphosphate hydrolases"/>
    <property type="match status" value="2"/>
</dbReference>
<feature type="transmembrane region" description="Helical" evidence="9">
    <location>
        <begin position="341"/>
        <end position="369"/>
    </location>
</feature>
<evidence type="ECO:0000256" key="7">
    <source>
        <dbReference type="PROSITE-ProRule" id="PRU00283"/>
    </source>
</evidence>
<evidence type="ECO:0000313" key="11">
    <source>
        <dbReference type="EMBL" id="SPD09582.1"/>
    </source>
</evidence>
<feature type="coiled-coil region" evidence="8">
    <location>
        <begin position="1065"/>
        <end position="1106"/>
    </location>
</feature>
<dbReference type="PRINTS" id="PR00380">
    <property type="entry name" value="KINESINHEAVY"/>
</dbReference>
<evidence type="ECO:0000256" key="1">
    <source>
        <dbReference type="ARBA" id="ARBA00022701"/>
    </source>
</evidence>
<feature type="transmembrane region" description="Helical" evidence="9">
    <location>
        <begin position="458"/>
        <end position="480"/>
    </location>
</feature>
<comment type="similarity">
    <text evidence="6">Belongs to the TRAFAC class myosin-kinesin ATPase superfamily. Kinesin family. KIN-12 subfamily.</text>
</comment>
<evidence type="ECO:0000256" key="6">
    <source>
        <dbReference type="ARBA" id="ARBA00034488"/>
    </source>
</evidence>
<protein>
    <recommendedName>
        <fullName evidence="10">Kinesin motor domain-containing protein</fullName>
    </recommendedName>
</protein>
<dbReference type="InterPro" id="IPR044986">
    <property type="entry name" value="KIF15/KIN-12"/>
</dbReference>
<keyword evidence="2 7" id="KW-0547">Nucleotide-binding</keyword>
<evidence type="ECO:0000256" key="3">
    <source>
        <dbReference type="ARBA" id="ARBA00022840"/>
    </source>
</evidence>
<keyword evidence="1" id="KW-0493">Microtubule</keyword>
<feature type="coiled-coil region" evidence="8">
    <location>
        <begin position="602"/>
        <end position="636"/>
    </location>
</feature>
<dbReference type="PROSITE" id="PS50067">
    <property type="entry name" value="KINESIN_MOTOR_2"/>
    <property type="match status" value="1"/>
</dbReference>
<evidence type="ECO:0000256" key="4">
    <source>
        <dbReference type="ARBA" id="ARBA00023054"/>
    </source>
</evidence>
<keyword evidence="4 8" id="KW-0175">Coiled coil</keyword>
<dbReference type="EMBL" id="OIVN01003223">
    <property type="protein sequence ID" value="SPD09582.1"/>
    <property type="molecule type" value="Genomic_DNA"/>
</dbReference>
<gene>
    <name evidence="11" type="ORF">FSB_LOCUS37464</name>
</gene>
<name>A0A2N9HBR7_FAGSY</name>
<feature type="domain" description="Kinesin motor" evidence="10">
    <location>
        <begin position="87"/>
        <end position="595"/>
    </location>
</feature>
<evidence type="ECO:0000256" key="9">
    <source>
        <dbReference type="SAM" id="Phobius"/>
    </source>
</evidence>
<keyword evidence="9" id="KW-1133">Transmembrane helix</keyword>
<dbReference type="GO" id="GO:0007018">
    <property type="term" value="P:microtubule-based movement"/>
    <property type="evidence" value="ECO:0007669"/>
    <property type="project" value="InterPro"/>
</dbReference>
<evidence type="ECO:0000256" key="2">
    <source>
        <dbReference type="ARBA" id="ARBA00022741"/>
    </source>
</evidence>
<feature type="coiled-coil region" evidence="8">
    <location>
        <begin position="906"/>
        <end position="933"/>
    </location>
</feature>
<keyword evidence="5 7" id="KW-0505">Motor protein</keyword>
<sequence length="1631" mass="183740">MSFISETASAMKSRFGFFQDHSTKSSSGTSPPDLLKSASKDNINIAHSSSVVRTISNWDDRDDDASGSSSTQSFDFEDDPSFWKDHNVQVIIRIRPLSSTEISLQGYGKCVRQESCQTITWIGHPESRFTFDIVADENVSQEKLFKAAGLPMVENCMGGYNSCMFAYGQTGSGKTHTMLGDIEGGTRRHSVNCGMTPRVFEHLFTRIQKEKEARRDEKLRFTCKCSFLEIYNEQILDLLEPSSNNLQIREDIKKGIYVENLKEIEVTSARDVIQQLIQGAANRKVAATNMNRASSRSHSVFTCIIEIWACCLVCGGCWWLPWHFSVILALPGFGGCCRTKFLPVVLGGSLLILDCSLGLSLCSLTMLVIPGGTRISISALSDRRCSRSLTETLGSLLISPVALDLSRISMVVSDLSVLSRISRSRRFSHFSVVIHAGASHFGHINSFSGRFFSMSAGFVWFTLISAGSCRYIPVFFYFGLVQAGLGPIPHRFHQILEPPATFRQKSSGAEGERLKEATNINKSLSTLGLVIMNLVNVSNGKSLHVPYRDSKLTFLLQDSLGGNSKTTIIANISPSSCCSLETLSTLKFAQRAKFIKNNAIVNEDALGDVIAMRIQIQQLKREVARLRGLASGGENQDNDTSALSFPGSPGSFKWEGLHGSSSPLTSGKRTSQKKDYEVALVGAFRREKDKDIALQALTAENQAAVQLVRACLCAKVSASQKASHLKFSEMPCLAQAKQRADEIQGLKMRLRFREAAIKRLESVASGKILAETHLLKEKEEHLKEIEVLRGQVDRNQEVTRFAMENLQLKEEIRRLKSFYEEGEREMMKEQIAVLQNKLLEALDWKLMHESDPSIVQKANSDVVMEEVQDDDNLQISNQEPGSPWRSPISEENEFLRMQAIQNQLEMDTLRKKLEFYMEEKEKLERNVNDLVAKHDEERTYITTKEEIQQVELPSLPTDVPIINLNDQMELKTMVDAIAAASQREAEAHETAIMLSKENEELRMKLKVLIEDNNKLIELYERAAAEGNYKITNKTDSAEEDGIDAQNTDGFTELAKEKEFEMKKVIENLEHQLLDINEENEKLMSLYERAMQERDELKRRLSCGQRRGETKSEFDCPEKLVEVDGMDHIESGEPPMSVEVRDLIGETGIPGLNLQDRSHAFEKPMAENNISGFNVQVESSLSLGDSQIMKENQTDPRDDAYLESDGPPCFVEAKISAEESRELVEPDTSGLHPLDCQADSAILTDVRTLSDMETGASNLNAVKLSEDLNLVRMKLLRAEEQLLDSAKSITKFGSLEKAIIEVDKLSRNIEEMEDGIKDKMQQYESLKLTTSEMQEKRALIDNKFSALKYSLSNFSSSIVYFEQREARARSRVIDSTSSLDRKKDELACLQTQKDEIETAQRKIQQSEIELRNNLACLKSKMEEENKKQENEKVLFAIDNVERIDPSQKILPLGGKATELLKSEEEKTKLQTEMKLSREKLGAIRRESEDLSKKYGQVATEMQAVKAEIKKGLRFVEEMELALQGVLQEKEMLLEIRENGKTEIEIMIVEYQQHVYDADLNESELKIVEEEWQMDLRRIEELRTARSTAIEEIARLLESTSCHSCCLSEKMEEELQNVRASVLEAKSLLGEGR</sequence>
<dbReference type="PANTHER" id="PTHR37739:SF14">
    <property type="entry name" value="KINESIN-LIKE PROTEIN KIN-12E"/>
    <property type="match status" value="1"/>
</dbReference>
<feature type="coiled-coil region" evidence="8">
    <location>
        <begin position="1260"/>
        <end position="1328"/>
    </location>
</feature>
<dbReference type="Gene3D" id="3.40.850.10">
    <property type="entry name" value="Kinesin motor domain"/>
    <property type="match status" value="2"/>
</dbReference>
<dbReference type="Pfam" id="PF00225">
    <property type="entry name" value="Kinesin"/>
    <property type="match status" value="2"/>
</dbReference>
<feature type="coiled-coil region" evidence="8">
    <location>
        <begin position="1378"/>
        <end position="1430"/>
    </location>
</feature>
<dbReference type="GO" id="GO:0005874">
    <property type="term" value="C:microtubule"/>
    <property type="evidence" value="ECO:0007669"/>
    <property type="project" value="UniProtKB-KW"/>
</dbReference>
<proteinExistence type="inferred from homology"/>
<dbReference type="SMART" id="SM00129">
    <property type="entry name" value="KISc"/>
    <property type="match status" value="1"/>
</dbReference>
<keyword evidence="9" id="KW-0812">Transmembrane</keyword>
<dbReference type="GO" id="GO:0005524">
    <property type="term" value="F:ATP binding"/>
    <property type="evidence" value="ECO:0007669"/>
    <property type="project" value="UniProtKB-UniRule"/>
</dbReference>
<dbReference type="InterPro" id="IPR027417">
    <property type="entry name" value="P-loop_NTPase"/>
</dbReference>
<feature type="binding site" evidence="7">
    <location>
        <begin position="168"/>
        <end position="175"/>
    </location>
    <ligand>
        <name>ATP</name>
        <dbReference type="ChEBI" id="CHEBI:30616"/>
    </ligand>
</feature>
<keyword evidence="3 7" id="KW-0067">ATP-binding</keyword>
<evidence type="ECO:0000256" key="5">
    <source>
        <dbReference type="ARBA" id="ARBA00023175"/>
    </source>
</evidence>
<reference evidence="11" key="1">
    <citation type="submission" date="2018-02" db="EMBL/GenBank/DDBJ databases">
        <authorList>
            <person name="Cohen D.B."/>
            <person name="Kent A.D."/>
        </authorList>
    </citation>
    <scope>NUCLEOTIDE SEQUENCE</scope>
</reference>
<feature type="coiled-coil region" evidence="8">
    <location>
        <begin position="998"/>
        <end position="1025"/>
    </location>
</feature>
<dbReference type="GO" id="GO:0003777">
    <property type="term" value="F:microtubule motor activity"/>
    <property type="evidence" value="ECO:0007669"/>
    <property type="project" value="InterPro"/>
</dbReference>
<dbReference type="InterPro" id="IPR001752">
    <property type="entry name" value="Kinesin_motor_dom"/>
</dbReference>
<organism evidence="11">
    <name type="scientific">Fagus sylvatica</name>
    <name type="common">Beechnut</name>
    <dbReference type="NCBI Taxonomy" id="28930"/>
    <lineage>
        <taxon>Eukaryota</taxon>
        <taxon>Viridiplantae</taxon>
        <taxon>Streptophyta</taxon>
        <taxon>Embryophyta</taxon>
        <taxon>Tracheophyta</taxon>
        <taxon>Spermatophyta</taxon>
        <taxon>Magnoliopsida</taxon>
        <taxon>eudicotyledons</taxon>
        <taxon>Gunneridae</taxon>
        <taxon>Pentapetalae</taxon>
        <taxon>rosids</taxon>
        <taxon>fabids</taxon>
        <taxon>Fagales</taxon>
        <taxon>Fagaceae</taxon>
        <taxon>Fagus</taxon>
    </lineage>
</organism>
<dbReference type="GO" id="GO:0008017">
    <property type="term" value="F:microtubule binding"/>
    <property type="evidence" value="ECO:0007669"/>
    <property type="project" value="InterPro"/>
</dbReference>
<dbReference type="InterPro" id="IPR036961">
    <property type="entry name" value="Kinesin_motor_dom_sf"/>
</dbReference>
<accession>A0A2N9HBR7</accession>